<sequence length="283" mass="31445">MAGLYPTSTAVTAWIALNCAGSTKCAVGIGAMMSFSQLGGIVSSNIYIAGQAPTYPGGFGTSLRMLVVCGIIWPLVYRFNLKGIYRKRAAIPLEEIQAKYTEQHQSWLSSQAGIEDEVTTTSDTGKDGFGHHTVETPAAEAFLAKVNQLRHDTTFSATSDPSPIEQGSANDSAKSSLLSSSYDYFRLTFDTSHSPTSLNLSPYLYANHCLEQMEIYMGHDYHWFLRRRFKERMDLTYKTSGSLGSRDRLWRCRLLIVFALGETFVNYHLGPTANQPNVQDRHQ</sequence>
<feature type="compositionally biased region" description="Polar residues" evidence="6">
    <location>
        <begin position="155"/>
        <end position="167"/>
    </location>
</feature>
<evidence type="ECO:0000256" key="3">
    <source>
        <dbReference type="ARBA" id="ARBA00022692"/>
    </source>
</evidence>
<comment type="subcellular location">
    <subcellularLocation>
        <location evidence="1">Membrane</location>
        <topology evidence="1">Multi-pass membrane protein</topology>
    </subcellularLocation>
</comment>
<dbReference type="PANTHER" id="PTHR43791">
    <property type="entry name" value="PERMEASE-RELATED"/>
    <property type="match status" value="1"/>
</dbReference>
<organism evidence="8 9">
    <name type="scientific">Fusarium oxysporum</name>
    <name type="common">Fusarium vascular wilt</name>
    <dbReference type="NCBI Taxonomy" id="5507"/>
    <lineage>
        <taxon>Eukaryota</taxon>
        <taxon>Fungi</taxon>
        <taxon>Dikarya</taxon>
        <taxon>Ascomycota</taxon>
        <taxon>Pezizomycotina</taxon>
        <taxon>Sordariomycetes</taxon>
        <taxon>Hypocreomycetidae</taxon>
        <taxon>Hypocreales</taxon>
        <taxon>Nectriaceae</taxon>
        <taxon>Fusarium</taxon>
        <taxon>Fusarium oxysporum species complex</taxon>
    </lineage>
</organism>
<dbReference type="EMBL" id="JAAFOW010002976">
    <property type="protein sequence ID" value="KAF5255805.1"/>
    <property type="molecule type" value="Genomic_DNA"/>
</dbReference>
<dbReference type="PANTHER" id="PTHR43791:SF54">
    <property type="entry name" value="MAJOR FACILITATOR SUPERFAMILY (MFS) PROFILE DOMAIN-CONTAINING PROTEIN-RELATED"/>
    <property type="match status" value="1"/>
</dbReference>
<protein>
    <submittedName>
        <fullName evidence="8">Uncharacterized protein</fullName>
    </submittedName>
</protein>
<evidence type="ECO:0000256" key="7">
    <source>
        <dbReference type="SAM" id="Phobius"/>
    </source>
</evidence>
<feature type="transmembrane region" description="Helical" evidence="7">
    <location>
        <begin position="63"/>
        <end position="81"/>
    </location>
</feature>
<comment type="caution">
    <text evidence="8">The sequence shown here is derived from an EMBL/GenBank/DDBJ whole genome shotgun (WGS) entry which is preliminary data.</text>
</comment>
<evidence type="ECO:0000256" key="5">
    <source>
        <dbReference type="ARBA" id="ARBA00023136"/>
    </source>
</evidence>
<evidence type="ECO:0000256" key="6">
    <source>
        <dbReference type="SAM" id="MobiDB-lite"/>
    </source>
</evidence>
<gene>
    <name evidence="8" type="ORF">FOXYS1_13755</name>
</gene>
<evidence type="ECO:0000256" key="2">
    <source>
        <dbReference type="ARBA" id="ARBA00022448"/>
    </source>
</evidence>
<keyword evidence="2" id="KW-0813">Transport</keyword>
<keyword evidence="4 7" id="KW-1133">Transmembrane helix</keyword>
<dbReference type="GO" id="GO:0016020">
    <property type="term" value="C:membrane"/>
    <property type="evidence" value="ECO:0007669"/>
    <property type="project" value="UniProtKB-SubCell"/>
</dbReference>
<evidence type="ECO:0000256" key="1">
    <source>
        <dbReference type="ARBA" id="ARBA00004141"/>
    </source>
</evidence>
<proteinExistence type="predicted"/>
<dbReference type="Proteomes" id="UP000558688">
    <property type="component" value="Unassembled WGS sequence"/>
</dbReference>
<name>A0A8H5A0U8_FUSOX</name>
<dbReference type="GO" id="GO:0022857">
    <property type="term" value="F:transmembrane transporter activity"/>
    <property type="evidence" value="ECO:0007669"/>
    <property type="project" value="TreeGrafter"/>
</dbReference>
<keyword evidence="5 7" id="KW-0472">Membrane</keyword>
<reference evidence="8" key="1">
    <citation type="submission" date="2020-02" db="EMBL/GenBank/DDBJ databases">
        <title>Identification and distribution of gene clusters putatively required for synthesis of sphingolipid metabolism inhibitors in phylogenetically diverse species of the filamentous fungus Fusarium.</title>
        <authorList>
            <person name="Kim H.-S."/>
            <person name="Busman M."/>
            <person name="Brown D.W."/>
            <person name="Divon H."/>
            <person name="Uhlig S."/>
            <person name="Proctor R.H."/>
        </authorList>
    </citation>
    <scope>NUCLEOTIDE SEQUENCE [LARGE SCALE GENOMIC DNA]</scope>
    <source>
        <strain evidence="8">NRRL 39464</strain>
    </source>
</reference>
<feature type="non-terminal residue" evidence="8">
    <location>
        <position position="1"/>
    </location>
</feature>
<keyword evidence="3 7" id="KW-0812">Transmembrane</keyword>
<evidence type="ECO:0000313" key="8">
    <source>
        <dbReference type="EMBL" id="KAF5255805.1"/>
    </source>
</evidence>
<evidence type="ECO:0000256" key="4">
    <source>
        <dbReference type="ARBA" id="ARBA00022989"/>
    </source>
</evidence>
<accession>A0A8H5A0U8</accession>
<feature type="region of interest" description="Disordered" evidence="6">
    <location>
        <begin position="155"/>
        <end position="175"/>
    </location>
</feature>
<evidence type="ECO:0000313" key="9">
    <source>
        <dbReference type="Proteomes" id="UP000558688"/>
    </source>
</evidence>
<dbReference type="AlphaFoldDB" id="A0A8H5A0U8"/>